<evidence type="ECO:0000313" key="1">
    <source>
        <dbReference type="EMBL" id="MFC3680777.1"/>
    </source>
</evidence>
<dbReference type="EMBL" id="JBHRYB010000013">
    <property type="protein sequence ID" value="MFC3680777.1"/>
    <property type="molecule type" value="Genomic_DNA"/>
</dbReference>
<proteinExistence type="predicted"/>
<keyword evidence="2" id="KW-1185">Reference proteome</keyword>
<accession>A0ABV7VUB7</accession>
<gene>
    <name evidence="1" type="ORF">ACFOMG_11775</name>
</gene>
<dbReference type="RefSeq" id="WP_376866876.1">
    <property type="nucleotide sequence ID" value="NZ_JBHRYB010000013.1"/>
</dbReference>
<sequence>MSETKLSDSAYFVDAVELTWGLTLKQARELITEDKLLRSYGGQSNFRARCKDAFGFRVTEVNVRAPRQDAPVLQVSYELSAPDADASTVDPGFWVNTISQLLGEPEKNPDPLSYPLDPSNSGSVIYNTHWLAGNVRVTLSTYGGYRENEEGAVSIAALFIDWENEILFAEPYLEAVEQIEHSLVDTNAASYARDIVAIGSRQTPYYLANYYLENPHAGAEDNALRRAQRVLRKPQLFDTPASLASLLTENSALIWQPEGQGTFVFSTRWDSVYCYPDPAENTISWVNMLPAKGAGGMSLSVNGLSVSGPHSCEAISELASRISAIQNNTIKCMEGYDC</sequence>
<evidence type="ECO:0000313" key="2">
    <source>
        <dbReference type="Proteomes" id="UP001595722"/>
    </source>
</evidence>
<protein>
    <submittedName>
        <fullName evidence="1">Uncharacterized protein</fullName>
    </submittedName>
</protein>
<organism evidence="1 2">
    <name type="scientific">Bacterioplanoides pacificum</name>
    <dbReference type="NCBI Taxonomy" id="1171596"/>
    <lineage>
        <taxon>Bacteria</taxon>
        <taxon>Pseudomonadati</taxon>
        <taxon>Pseudomonadota</taxon>
        <taxon>Gammaproteobacteria</taxon>
        <taxon>Oceanospirillales</taxon>
        <taxon>Oceanospirillaceae</taxon>
        <taxon>Bacterioplanoides</taxon>
    </lineage>
</organism>
<reference evidence="2" key="1">
    <citation type="journal article" date="2019" name="Int. J. Syst. Evol. Microbiol.">
        <title>The Global Catalogue of Microorganisms (GCM) 10K type strain sequencing project: providing services to taxonomists for standard genome sequencing and annotation.</title>
        <authorList>
            <consortium name="The Broad Institute Genomics Platform"/>
            <consortium name="The Broad Institute Genome Sequencing Center for Infectious Disease"/>
            <person name="Wu L."/>
            <person name="Ma J."/>
        </authorList>
    </citation>
    <scope>NUCLEOTIDE SEQUENCE [LARGE SCALE GENOMIC DNA]</scope>
    <source>
        <strain evidence="2">KCTC 42424</strain>
    </source>
</reference>
<dbReference type="Proteomes" id="UP001595722">
    <property type="component" value="Unassembled WGS sequence"/>
</dbReference>
<name>A0ABV7VUB7_9GAMM</name>
<comment type="caution">
    <text evidence="1">The sequence shown here is derived from an EMBL/GenBank/DDBJ whole genome shotgun (WGS) entry which is preliminary data.</text>
</comment>